<keyword evidence="8 11" id="KW-0067">ATP-binding</keyword>
<evidence type="ECO:0000256" key="3">
    <source>
        <dbReference type="ARBA" id="ARBA00007614"/>
    </source>
</evidence>
<comment type="caution">
    <text evidence="11">Lacks conserved residue(s) required for the propagation of feature annotation.</text>
</comment>
<organism evidence="13 14">
    <name type="scientific">Lyticum sinuosum</name>
    <dbReference type="NCBI Taxonomy" id="1332059"/>
    <lineage>
        <taxon>Bacteria</taxon>
        <taxon>Pseudomonadati</taxon>
        <taxon>Pseudomonadota</taxon>
        <taxon>Alphaproteobacteria</taxon>
        <taxon>Rickettsiales</taxon>
        <taxon>Lyticum</taxon>
    </lineage>
</organism>
<dbReference type="NCBIfam" id="TIGR02075">
    <property type="entry name" value="pyrH_bact"/>
    <property type="match status" value="1"/>
</dbReference>
<feature type="binding site" evidence="11">
    <location>
        <position position="65"/>
    </location>
    <ligand>
        <name>ATP</name>
        <dbReference type="ChEBI" id="CHEBI:30616"/>
    </ligand>
</feature>
<comment type="subcellular location">
    <subcellularLocation>
        <location evidence="1 11">Cytoplasm</location>
    </subcellularLocation>
</comment>
<dbReference type="GO" id="GO:0044210">
    <property type="term" value="P:'de novo' CTP biosynthetic process"/>
    <property type="evidence" value="ECO:0007669"/>
    <property type="project" value="UniProtKB-UniRule"/>
</dbReference>
<sequence>MSYKNIETIKYSRILLKLSGEALMQSGEKSCIDPDFIDQICQEIKDIYENGCQIAVVVGGGNICRGATMSKIGIDRANADYMGMLATIINAIAIQGKLENYGVATRVQSAISMPPVAEPYIRRRAIRHMEKGRVVIFSGGTGNPFFTTDSAAILRAIETNCDIVLKGTQVDGVYSADPKIYSNALHYNNISYEKIIQNGLHFMDTAAVALAQENEMPIIVFNVHKQGSLKNALMHQGNMTFIGNL</sequence>
<protein>
    <recommendedName>
        <fullName evidence="11">Uridylate kinase</fullName>
        <shortName evidence="11">UK</shortName>
        <ecNumber evidence="11">2.7.4.22</ecNumber>
    </recommendedName>
    <alternativeName>
        <fullName evidence="11">Uridine monophosphate kinase</fullName>
        <shortName evidence="11">UMP kinase</shortName>
        <shortName evidence="11">UMPK</shortName>
    </alternativeName>
</protein>
<dbReference type="Proteomes" id="UP001289135">
    <property type="component" value="Unassembled WGS sequence"/>
</dbReference>
<keyword evidence="9 11" id="KW-0665">Pyrimidine biosynthesis</keyword>
<evidence type="ECO:0000259" key="12">
    <source>
        <dbReference type="Pfam" id="PF00696"/>
    </source>
</evidence>
<feature type="binding site" evidence="11">
    <location>
        <position position="61"/>
    </location>
    <ligand>
        <name>ATP</name>
        <dbReference type="ChEBI" id="CHEBI:30616"/>
    </ligand>
</feature>
<dbReference type="InterPro" id="IPR036393">
    <property type="entry name" value="AceGlu_kinase-like_sf"/>
</dbReference>
<dbReference type="FunFam" id="3.40.1160.10:FF:000001">
    <property type="entry name" value="Uridylate kinase"/>
    <property type="match status" value="1"/>
</dbReference>
<evidence type="ECO:0000256" key="11">
    <source>
        <dbReference type="HAMAP-Rule" id="MF_01220"/>
    </source>
</evidence>
<comment type="pathway">
    <text evidence="2 11">Pyrimidine metabolism; CTP biosynthesis via de novo pathway; UDP from UMP (UMPK route): step 1/1.</text>
</comment>
<evidence type="ECO:0000256" key="10">
    <source>
        <dbReference type="ARBA" id="ARBA00047767"/>
    </source>
</evidence>
<dbReference type="EMBL" id="JARGYU010000002">
    <property type="protein sequence ID" value="MDZ5761312.1"/>
    <property type="molecule type" value="Genomic_DNA"/>
</dbReference>
<dbReference type="Gene3D" id="3.40.1160.10">
    <property type="entry name" value="Acetylglutamate kinase-like"/>
    <property type="match status" value="1"/>
</dbReference>
<proteinExistence type="inferred from homology"/>
<evidence type="ECO:0000313" key="13">
    <source>
        <dbReference type="EMBL" id="MDZ5761312.1"/>
    </source>
</evidence>
<dbReference type="GO" id="GO:0033862">
    <property type="term" value="F:UMP kinase activity"/>
    <property type="evidence" value="ECO:0007669"/>
    <property type="project" value="UniProtKB-EC"/>
</dbReference>
<dbReference type="GO" id="GO:0005737">
    <property type="term" value="C:cytoplasm"/>
    <property type="evidence" value="ECO:0007669"/>
    <property type="project" value="UniProtKB-SubCell"/>
</dbReference>
<evidence type="ECO:0000313" key="14">
    <source>
        <dbReference type="Proteomes" id="UP001289135"/>
    </source>
</evidence>
<keyword evidence="6 11" id="KW-0547">Nucleotide-binding</keyword>
<accession>A0AAE5AGX2</accession>
<feature type="binding site" evidence="11">
    <location>
        <position position="174"/>
    </location>
    <ligand>
        <name>ATP</name>
        <dbReference type="ChEBI" id="CHEBI:30616"/>
    </ligand>
</feature>
<feature type="binding site" evidence="11">
    <location>
        <position position="177"/>
    </location>
    <ligand>
        <name>ATP</name>
        <dbReference type="ChEBI" id="CHEBI:30616"/>
    </ligand>
</feature>
<dbReference type="EC" id="2.7.4.22" evidence="11"/>
<comment type="function">
    <text evidence="11">Catalyzes the reversible phosphorylation of UMP to UDP.</text>
</comment>
<keyword evidence="7 11" id="KW-0418">Kinase</keyword>
<dbReference type="PANTHER" id="PTHR42833:SF4">
    <property type="entry name" value="URIDYLATE KINASE PUMPKIN, CHLOROPLASTIC"/>
    <property type="match status" value="1"/>
</dbReference>
<evidence type="ECO:0000256" key="5">
    <source>
        <dbReference type="ARBA" id="ARBA00022679"/>
    </source>
</evidence>
<dbReference type="InterPro" id="IPR001048">
    <property type="entry name" value="Asp/Glu/Uridylate_kinase"/>
</dbReference>
<evidence type="ECO:0000256" key="2">
    <source>
        <dbReference type="ARBA" id="ARBA00004791"/>
    </source>
</evidence>
<dbReference type="InterPro" id="IPR011817">
    <property type="entry name" value="Uridylate_kinase"/>
</dbReference>
<gene>
    <name evidence="11" type="primary">pyrH</name>
    <name evidence="13" type="ORF">Lyticum_00483</name>
</gene>
<feature type="binding site" evidence="11">
    <location>
        <position position="60"/>
    </location>
    <ligand>
        <name>UMP</name>
        <dbReference type="ChEBI" id="CHEBI:57865"/>
    </ligand>
</feature>
<comment type="activity regulation">
    <text evidence="11">Inhibited by UTP.</text>
</comment>
<comment type="catalytic activity">
    <reaction evidence="10 11">
        <text>UMP + ATP = UDP + ADP</text>
        <dbReference type="Rhea" id="RHEA:24400"/>
        <dbReference type="ChEBI" id="CHEBI:30616"/>
        <dbReference type="ChEBI" id="CHEBI:57865"/>
        <dbReference type="ChEBI" id="CHEBI:58223"/>
        <dbReference type="ChEBI" id="CHEBI:456216"/>
        <dbReference type="EC" id="2.7.4.22"/>
    </reaction>
</comment>
<comment type="caution">
    <text evidence="13">The sequence shown here is derived from an EMBL/GenBank/DDBJ whole genome shotgun (WGS) entry which is preliminary data.</text>
</comment>
<feature type="binding site" evidence="11">
    <location>
        <begin position="17"/>
        <end position="20"/>
    </location>
    <ligand>
        <name>ATP</name>
        <dbReference type="ChEBI" id="CHEBI:30616"/>
    </ligand>
</feature>
<feature type="binding site" evidence="11">
    <location>
        <position position="169"/>
    </location>
    <ligand>
        <name>ATP</name>
        <dbReference type="ChEBI" id="CHEBI:30616"/>
    </ligand>
</feature>
<evidence type="ECO:0000256" key="8">
    <source>
        <dbReference type="ARBA" id="ARBA00022840"/>
    </source>
</evidence>
<evidence type="ECO:0000256" key="9">
    <source>
        <dbReference type="ARBA" id="ARBA00022975"/>
    </source>
</evidence>
<comment type="similarity">
    <text evidence="3 11">Belongs to the UMP kinase family.</text>
</comment>
<feature type="domain" description="Aspartate/glutamate/uridylate kinase" evidence="12">
    <location>
        <begin position="13"/>
        <end position="222"/>
    </location>
</feature>
<dbReference type="CDD" id="cd04254">
    <property type="entry name" value="AAK_UMPK-PyrH-Ec"/>
    <property type="match status" value="1"/>
</dbReference>
<keyword evidence="4 11" id="KW-0963">Cytoplasm</keyword>
<dbReference type="AlphaFoldDB" id="A0AAE5AGX2"/>
<dbReference type="Pfam" id="PF00696">
    <property type="entry name" value="AA_kinase"/>
    <property type="match status" value="1"/>
</dbReference>
<dbReference type="PANTHER" id="PTHR42833">
    <property type="entry name" value="URIDYLATE KINASE"/>
    <property type="match status" value="1"/>
</dbReference>
<dbReference type="InterPro" id="IPR015963">
    <property type="entry name" value="Uridylate_kinase_bac"/>
</dbReference>
<dbReference type="PIRSF" id="PIRSF005650">
    <property type="entry name" value="Uridylate_kin"/>
    <property type="match status" value="1"/>
</dbReference>
<dbReference type="GO" id="GO:0005524">
    <property type="term" value="F:ATP binding"/>
    <property type="evidence" value="ECO:0007669"/>
    <property type="project" value="UniProtKB-KW"/>
</dbReference>
<comment type="subunit">
    <text evidence="11">Homohexamer.</text>
</comment>
<feature type="binding site" evidence="11">
    <location>
        <position position="168"/>
    </location>
    <ligand>
        <name>ATP</name>
        <dbReference type="ChEBI" id="CHEBI:30616"/>
    </ligand>
</feature>
<keyword evidence="5 11" id="KW-0808">Transferase</keyword>
<keyword evidence="14" id="KW-1185">Reference proteome</keyword>
<name>A0AAE5AGX2_9RICK</name>
<dbReference type="SUPFAM" id="SSF53633">
    <property type="entry name" value="Carbamate kinase-like"/>
    <property type="match status" value="1"/>
</dbReference>
<evidence type="ECO:0000256" key="7">
    <source>
        <dbReference type="ARBA" id="ARBA00022777"/>
    </source>
</evidence>
<evidence type="ECO:0000256" key="6">
    <source>
        <dbReference type="ARBA" id="ARBA00022741"/>
    </source>
</evidence>
<dbReference type="RefSeq" id="WP_322498741.1">
    <property type="nucleotide sequence ID" value="NZ_JARGYU010000002.1"/>
</dbReference>
<dbReference type="HAMAP" id="MF_01220_B">
    <property type="entry name" value="PyrH_B"/>
    <property type="match status" value="1"/>
</dbReference>
<evidence type="ECO:0000256" key="4">
    <source>
        <dbReference type="ARBA" id="ARBA00022490"/>
    </source>
</evidence>
<reference evidence="13" key="1">
    <citation type="submission" date="2023-02" db="EMBL/GenBank/DDBJ databases">
        <title>Host association and intracellularity evolved multiple times independently in the Rickettsiales.</title>
        <authorList>
            <person name="Castelli M."/>
            <person name="Nardi T."/>
            <person name="Gammuto L."/>
            <person name="Bellinzona G."/>
            <person name="Sabaneyeva E."/>
            <person name="Potekhin A."/>
            <person name="Serra V."/>
            <person name="Petroni G."/>
            <person name="Sassera D."/>
        </authorList>
    </citation>
    <scope>NUCLEOTIDE SEQUENCE</scope>
    <source>
        <strain evidence="13">USBL-36I1</strain>
    </source>
</reference>
<feature type="binding site" evidence="11">
    <location>
        <position position="80"/>
    </location>
    <ligand>
        <name>UMP</name>
        <dbReference type="ChEBI" id="CHEBI:57865"/>
    </ligand>
</feature>
<evidence type="ECO:0000256" key="1">
    <source>
        <dbReference type="ARBA" id="ARBA00004496"/>
    </source>
</evidence>
<feature type="binding site" evidence="11">
    <location>
        <begin position="141"/>
        <end position="148"/>
    </location>
    <ligand>
        <name>UMP</name>
        <dbReference type="ChEBI" id="CHEBI:57865"/>
    </ligand>
</feature>
<dbReference type="GO" id="GO:0006225">
    <property type="term" value="P:UDP biosynthetic process"/>
    <property type="evidence" value="ECO:0007669"/>
    <property type="project" value="TreeGrafter"/>
</dbReference>